<accession>A0A369YJE1</accession>
<comment type="caution">
    <text evidence="10">The sequence shown here is derived from an EMBL/GenBank/DDBJ whole genome shotgun (WGS) entry which is preliminary data.</text>
</comment>
<reference evidence="10 11" key="1">
    <citation type="submission" date="2018-05" db="EMBL/GenBank/DDBJ databases">
        <title>Draft Genome Sequences for a Diverse set of 7 Haemophilus Species.</title>
        <authorList>
            <person name="Nichols M."/>
            <person name="Topaz N."/>
            <person name="Wang X."/>
            <person name="Wang X."/>
            <person name="Boxrud D."/>
        </authorList>
    </citation>
    <scope>NUCLEOTIDE SEQUENCE [LARGE SCALE GENOMIC DNA]</scope>
    <source>
        <strain evidence="10 11">C2002001239</strain>
    </source>
</reference>
<keyword evidence="3 8" id="KW-0863">Zinc-finger</keyword>
<feature type="domain" description="ATP-cone" evidence="9">
    <location>
        <begin position="49"/>
        <end position="139"/>
    </location>
</feature>
<evidence type="ECO:0000256" key="3">
    <source>
        <dbReference type="ARBA" id="ARBA00022771"/>
    </source>
</evidence>
<sequence>MRCPFCGTENAKVIDSRDAADGYQIRRRRECLNCKERFTTFESAELLIPYIVKNNGAREPFNPAKLRASLQKALEKRPVNAEDLERAITRITLNLQATGEREVPSKLVGELAMDALKSLDKVAYIRFASVYLSFDDVKEFSDEIAKLSEK</sequence>
<gene>
    <name evidence="8 10" type="primary">nrdR</name>
    <name evidence="10" type="ORF">DPV93_03395</name>
</gene>
<dbReference type="Proteomes" id="UP000253872">
    <property type="component" value="Unassembled WGS sequence"/>
</dbReference>
<dbReference type="GO" id="GO:0008270">
    <property type="term" value="F:zinc ion binding"/>
    <property type="evidence" value="ECO:0007669"/>
    <property type="project" value="UniProtKB-UniRule"/>
</dbReference>
<evidence type="ECO:0000256" key="4">
    <source>
        <dbReference type="ARBA" id="ARBA00022840"/>
    </source>
</evidence>
<dbReference type="PROSITE" id="PS51161">
    <property type="entry name" value="ATP_CONE"/>
    <property type="match status" value="1"/>
</dbReference>
<dbReference type="GO" id="GO:0003677">
    <property type="term" value="F:DNA binding"/>
    <property type="evidence" value="ECO:0007669"/>
    <property type="project" value="UniProtKB-KW"/>
</dbReference>
<dbReference type="HAMAP" id="MF_00440">
    <property type="entry name" value="NrdR"/>
    <property type="match status" value="1"/>
</dbReference>
<dbReference type="EMBL" id="QEPN01000002">
    <property type="protein sequence ID" value="RDE73147.1"/>
    <property type="molecule type" value="Genomic_DNA"/>
</dbReference>
<dbReference type="PANTHER" id="PTHR30455:SF2">
    <property type="entry name" value="TRANSCRIPTIONAL REPRESSOR NRDR"/>
    <property type="match status" value="1"/>
</dbReference>
<organism evidence="10 11">
    <name type="scientific">Haemophilus sputorum</name>
    <dbReference type="NCBI Taxonomy" id="1078480"/>
    <lineage>
        <taxon>Bacteria</taxon>
        <taxon>Pseudomonadati</taxon>
        <taxon>Pseudomonadota</taxon>
        <taxon>Gammaproteobacteria</taxon>
        <taxon>Pasteurellales</taxon>
        <taxon>Pasteurellaceae</taxon>
        <taxon>Haemophilus</taxon>
    </lineage>
</organism>
<feature type="zinc finger region" evidence="8">
    <location>
        <begin position="3"/>
        <end position="34"/>
    </location>
</feature>
<dbReference type="STRING" id="1035839.GCA_000238795_00535"/>
<evidence type="ECO:0000256" key="8">
    <source>
        <dbReference type="HAMAP-Rule" id="MF_00440"/>
    </source>
</evidence>
<dbReference type="NCBIfam" id="TIGR00244">
    <property type="entry name" value="transcriptional regulator NrdR"/>
    <property type="match status" value="1"/>
</dbReference>
<dbReference type="GO" id="GO:0045892">
    <property type="term" value="P:negative regulation of DNA-templated transcription"/>
    <property type="evidence" value="ECO:0007669"/>
    <property type="project" value="UniProtKB-UniRule"/>
</dbReference>
<evidence type="ECO:0000256" key="5">
    <source>
        <dbReference type="ARBA" id="ARBA00023015"/>
    </source>
</evidence>
<evidence type="ECO:0000256" key="7">
    <source>
        <dbReference type="ARBA" id="ARBA00023163"/>
    </source>
</evidence>
<dbReference type="Pfam" id="PF03477">
    <property type="entry name" value="ATP-cone"/>
    <property type="match status" value="1"/>
</dbReference>
<evidence type="ECO:0000256" key="6">
    <source>
        <dbReference type="ARBA" id="ARBA00023125"/>
    </source>
</evidence>
<evidence type="ECO:0000313" key="10">
    <source>
        <dbReference type="EMBL" id="RDE73147.1"/>
    </source>
</evidence>
<name>A0A369YJE1_9PAST</name>
<dbReference type="Pfam" id="PF22811">
    <property type="entry name" value="Zn_ribbon_NrdR"/>
    <property type="match status" value="1"/>
</dbReference>
<dbReference type="InterPro" id="IPR003796">
    <property type="entry name" value="RNR_NrdR-like"/>
</dbReference>
<evidence type="ECO:0000256" key="1">
    <source>
        <dbReference type="ARBA" id="ARBA00022491"/>
    </source>
</evidence>
<dbReference type="InterPro" id="IPR005144">
    <property type="entry name" value="ATP-cone_dom"/>
</dbReference>
<evidence type="ECO:0000256" key="2">
    <source>
        <dbReference type="ARBA" id="ARBA00022741"/>
    </source>
</evidence>
<keyword evidence="1 8" id="KW-0678">Repressor</keyword>
<evidence type="ECO:0000259" key="9">
    <source>
        <dbReference type="PROSITE" id="PS51161"/>
    </source>
</evidence>
<keyword evidence="8" id="KW-0479">Metal-binding</keyword>
<protein>
    <recommendedName>
        <fullName evidence="8">Transcriptional repressor NrdR</fullName>
    </recommendedName>
</protein>
<keyword evidence="7 8" id="KW-0804">Transcription</keyword>
<comment type="cofactor">
    <cofactor evidence="8">
        <name>Zn(2+)</name>
        <dbReference type="ChEBI" id="CHEBI:29105"/>
    </cofactor>
    <text evidence="8">Binds 1 zinc ion.</text>
</comment>
<keyword evidence="5 8" id="KW-0805">Transcription regulation</keyword>
<keyword evidence="6 8" id="KW-0238">DNA-binding</keyword>
<dbReference type="RefSeq" id="WP_111402240.1">
    <property type="nucleotide sequence ID" value="NZ_CAURJL010000002.1"/>
</dbReference>
<dbReference type="InterPro" id="IPR055173">
    <property type="entry name" value="NrdR-like_N"/>
</dbReference>
<comment type="similarity">
    <text evidence="8">Belongs to the NrdR family.</text>
</comment>
<dbReference type="GO" id="GO:0005524">
    <property type="term" value="F:ATP binding"/>
    <property type="evidence" value="ECO:0007669"/>
    <property type="project" value="UniProtKB-UniRule"/>
</dbReference>
<dbReference type="PANTHER" id="PTHR30455">
    <property type="entry name" value="TRANSCRIPTIONAL REPRESSOR NRDR"/>
    <property type="match status" value="1"/>
</dbReference>
<keyword evidence="4 8" id="KW-0067">ATP-binding</keyword>
<comment type="function">
    <text evidence="8">Negatively regulates transcription of bacterial ribonucleotide reductase nrd genes and operons by binding to NrdR-boxes.</text>
</comment>
<keyword evidence="2 8" id="KW-0547">Nucleotide-binding</keyword>
<proteinExistence type="inferred from homology"/>
<keyword evidence="8" id="KW-0862">Zinc</keyword>
<dbReference type="AlphaFoldDB" id="A0A369YJE1"/>
<evidence type="ECO:0000313" key="11">
    <source>
        <dbReference type="Proteomes" id="UP000253872"/>
    </source>
</evidence>